<reference evidence="3" key="1">
    <citation type="submission" date="2016-06" db="EMBL/GenBank/DDBJ databases">
        <authorList>
            <person name="Varghese N."/>
            <person name="Submissions Spin"/>
        </authorList>
    </citation>
    <scope>NUCLEOTIDE SEQUENCE [LARGE SCALE GENOMIC DNA]</scope>
    <source>
        <strain evidence="3">DSM 44830</strain>
    </source>
</reference>
<dbReference type="Proteomes" id="UP000199504">
    <property type="component" value="Unassembled WGS sequence"/>
</dbReference>
<dbReference type="AlphaFoldDB" id="A0A1C4Z6K1"/>
<accession>A0A1C4Z6K1</accession>
<dbReference type="EMBL" id="FMCX01000005">
    <property type="protein sequence ID" value="SCF28527.1"/>
    <property type="molecule type" value="Genomic_DNA"/>
</dbReference>
<sequence length="278" mass="30666">MSGTQRSAVPHDHVCWSYDDPAAFDAAARRYLSRGLADGEQVWYVGPERAESARMRLGELPGLDQGLRSGAVRIVATDSAYDKDEKVDPTAQVRAYAAATEAALAEGYTGLRVVAEATDLARTPQQRDLFARYEHLVDRYMWARPFSAMCAYDRRQLGDRAVAELACMHPRTNAPGLLFTLSACGHEQDDCAVLAGELDPSNHELFATALERADLRPVDGRLRLCAPGLRFIDHRCLLHLQEYAARRGATAVLHTPLSAVPRLVELLGLPDVRVEVTR</sequence>
<dbReference type="Pfam" id="PF14417">
    <property type="entry name" value="MEDS"/>
    <property type="match status" value="1"/>
</dbReference>
<evidence type="ECO:0000259" key="1">
    <source>
        <dbReference type="Pfam" id="PF14417"/>
    </source>
</evidence>
<proteinExistence type="predicted"/>
<keyword evidence="3" id="KW-1185">Reference proteome</keyword>
<organism evidence="2 3">
    <name type="scientific">Micromonospora mirobrigensis</name>
    <dbReference type="NCBI Taxonomy" id="262898"/>
    <lineage>
        <taxon>Bacteria</taxon>
        <taxon>Bacillati</taxon>
        <taxon>Actinomycetota</taxon>
        <taxon>Actinomycetes</taxon>
        <taxon>Micromonosporales</taxon>
        <taxon>Micromonosporaceae</taxon>
        <taxon>Micromonospora</taxon>
    </lineage>
</organism>
<name>A0A1C4Z6K1_9ACTN</name>
<dbReference type="STRING" id="262898.GA0070564_105122"/>
<dbReference type="InterPro" id="IPR025847">
    <property type="entry name" value="MEDS_domain"/>
</dbReference>
<gene>
    <name evidence="2" type="ORF">GA0070564_105122</name>
</gene>
<protein>
    <submittedName>
        <fullName evidence="2">MEDS: MEthanogen/methylotroph, DcmR Sensory domain</fullName>
    </submittedName>
</protein>
<feature type="domain" description="MEDS" evidence="1">
    <location>
        <begin position="12"/>
        <end position="170"/>
    </location>
</feature>
<evidence type="ECO:0000313" key="3">
    <source>
        <dbReference type="Proteomes" id="UP000199504"/>
    </source>
</evidence>
<evidence type="ECO:0000313" key="2">
    <source>
        <dbReference type="EMBL" id="SCF28527.1"/>
    </source>
</evidence>